<dbReference type="AlphaFoldDB" id="A0A318H8M8"/>
<dbReference type="InterPro" id="IPR050300">
    <property type="entry name" value="GDXG_lipolytic_enzyme"/>
</dbReference>
<dbReference type="SUPFAM" id="SSF53474">
    <property type="entry name" value="alpha/beta-Hydrolases"/>
    <property type="match status" value="1"/>
</dbReference>
<evidence type="ECO:0000256" key="1">
    <source>
        <dbReference type="ARBA" id="ARBA00010515"/>
    </source>
</evidence>
<feature type="domain" description="Alpha/beta hydrolase fold-3" evidence="4">
    <location>
        <begin position="80"/>
        <end position="285"/>
    </location>
</feature>
<comment type="similarity">
    <text evidence="1">Belongs to the 'GDXG' lipolytic enzyme family.</text>
</comment>
<dbReference type="Proteomes" id="UP000247781">
    <property type="component" value="Unassembled WGS sequence"/>
</dbReference>
<keyword evidence="6" id="KW-1185">Reference proteome</keyword>
<proteinExistence type="inferred from homology"/>
<accession>A0A318H8M8</accession>
<evidence type="ECO:0000313" key="5">
    <source>
        <dbReference type="EMBL" id="PXX01676.1"/>
    </source>
</evidence>
<dbReference type="Pfam" id="PF07859">
    <property type="entry name" value="Abhydrolase_3"/>
    <property type="match status" value="1"/>
</dbReference>
<dbReference type="GO" id="GO:0016787">
    <property type="term" value="F:hydrolase activity"/>
    <property type="evidence" value="ECO:0007669"/>
    <property type="project" value="UniProtKB-KW"/>
</dbReference>
<reference evidence="6" key="1">
    <citation type="submission" date="2018-05" db="EMBL/GenBank/DDBJ databases">
        <authorList>
            <person name="Deangelis K."/>
            <person name="Huntemann M."/>
            <person name="Clum A."/>
            <person name="Pillay M."/>
            <person name="Palaniappan K."/>
            <person name="Varghese N."/>
            <person name="Mikhailova N."/>
            <person name="Stamatis D."/>
            <person name="Reddy T."/>
            <person name="Daum C."/>
            <person name="Shapiro N."/>
            <person name="Ivanova N."/>
            <person name="Kyrpides N."/>
            <person name="Woyke T."/>
        </authorList>
    </citation>
    <scope>NUCLEOTIDE SEQUENCE [LARGE SCALE GENOMIC DNA]</scope>
    <source>
        <strain evidence="6">GAS496</strain>
    </source>
</reference>
<reference evidence="5 6" key="2">
    <citation type="submission" date="2018-06" db="EMBL/GenBank/DDBJ databases">
        <title>Sequencing of bacterial isolates from soil warming experiment in Harvard Forest, Massachusetts, USA.</title>
        <authorList>
            <person name="Deangelis K.PhD."/>
        </authorList>
    </citation>
    <scope>NUCLEOTIDE SEQUENCE [LARGE SCALE GENOMIC DNA]</scope>
    <source>
        <strain evidence="5 6">GAS496</strain>
    </source>
</reference>
<protein>
    <submittedName>
        <fullName evidence="5">Acetyl esterase</fullName>
    </submittedName>
</protein>
<feature type="active site" evidence="3">
    <location>
        <position position="158"/>
    </location>
</feature>
<keyword evidence="2" id="KW-0378">Hydrolase</keyword>
<dbReference type="InterPro" id="IPR029058">
    <property type="entry name" value="AB_hydrolase_fold"/>
</dbReference>
<dbReference type="PANTHER" id="PTHR48081">
    <property type="entry name" value="AB HYDROLASE SUPERFAMILY PROTEIN C4A8.06C"/>
    <property type="match status" value="1"/>
</dbReference>
<evidence type="ECO:0000256" key="2">
    <source>
        <dbReference type="ARBA" id="ARBA00022801"/>
    </source>
</evidence>
<name>A0A318H8M8_9MYCO</name>
<evidence type="ECO:0000256" key="3">
    <source>
        <dbReference type="PROSITE-ProRule" id="PRU10038"/>
    </source>
</evidence>
<organism evidence="5 6">
    <name type="scientific">Mycolicibacterium moriokaense</name>
    <dbReference type="NCBI Taxonomy" id="39691"/>
    <lineage>
        <taxon>Bacteria</taxon>
        <taxon>Bacillati</taxon>
        <taxon>Actinomycetota</taxon>
        <taxon>Actinomycetes</taxon>
        <taxon>Mycobacteriales</taxon>
        <taxon>Mycobacteriaceae</taxon>
        <taxon>Mycolicibacterium</taxon>
    </lineage>
</organism>
<dbReference type="Gene3D" id="3.40.50.1820">
    <property type="entry name" value="alpha/beta hydrolase"/>
    <property type="match status" value="1"/>
</dbReference>
<dbReference type="PROSITE" id="PS01174">
    <property type="entry name" value="LIPASE_GDXG_SER"/>
    <property type="match status" value="1"/>
</dbReference>
<gene>
    <name evidence="5" type="ORF">C8E89_12770</name>
</gene>
<dbReference type="FunFam" id="3.40.50.1820:FF:000089">
    <property type="entry name" value="Alpha/beta hydrolase"/>
    <property type="match status" value="1"/>
</dbReference>
<dbReference type="InterPro" id="IPR033140">
    <property type="entry name" value="Lipase_GDXG_put_SER_AS"/>
</dbReference>
<sequence length="321" mass="34178">MALDPIAQAIVDAMSAQFPDLGGRVTDASTARATLAAAPRPPAPDVPLRRVEDRQVTVPGAPPIPVRVYWPNQDGPLPAIVFFHGGGFVLSSVDGHDAFARKLAIGADAVVVSVEYRLAPEHRYPAAVEDAVAATAWMFDNAGELGIDPARIAVAGDSAGGNLAAVVCLTARDHGGPPLAAQVLIYPVLDARQDSDSHRRNATGYFLTSAHMKWFWEQYLDGADPDHPDVSPVRASDLTGLPPAVIVVAEHDVLADDGRFYAALLSEAHNDVELLDYRGMFHGFFGLVAQLPTAQQANNDVFTALKRLWATKAVAVQPDLS</sequence>
<dbReference type="InterPro" id="IPR013094">
    <property type="entry name" value="AB_hydrolase_3"/>
</dbReference>
<comment type="caution">
    <text evidence="5">The sequence shown here is derived from an EMBL/GenBank/DDBJ whole genome shotgun (WGS) entry which is preliminary data.</text>
</comment>
<dbReference type="EMBL" id="QJJU01000027">
    <property type="protein sequence ID" value="PXX01676.1"/>
    <property type="molecule type" value="Genomic_DNA"/>
</dbReference>
<dbReference type="PANTHER" id="PTHR48081:SF8">
    <property type="entry name" value="ALPHA_BETA HYDROLASE FOLD-3 DOMAIN-CONTAINING PROTEIN-RELATED"/>
    <property type="match status" value="1"/>
</dbReference>
<evidence type="ECO:0000259" key="4">
    <source>
        <dbReference type="Pfam" id="PF07859"/>
    </source>
</evidence>
<evidence type="ECO:0000313" key="6">
    <source>
        <dbReference type="Proteomes" id="UP000247781"/>
    </source>
</evidence>